<keyword evidence="4" id="KW-0812">Transmembrane</keyword>
<dbReference type="InterPro" id="IPR024078">
    <property type="entry name" value="LmbE-like_dom_sf"/>
</dbReference>
<dbReference type="OrthoDB" id="440160at2759"/>
<evidence type="ECO:0000256" key="1">
    <source>
        <dbReference type="ARBA" id="ARBA00006066"/>
    </source>
</evidence>
<feature type="compositionally biased region" description="Basic and acidic residues" evidence="3">
    <location>
        <begin position="273"/>
        <end position="296"/>
    </location>
</feature>
<dbReference type="Proteomes" id="UP000053831">
    <property type="component" value="Unassembled WGS sequence"/>
</dbReference>
<dbReference type="EC" id="3.5.1.89" evidence="2"/>
<dbReference type="GO" id="GO:0000225">
    <property type="term" value="F:N-acetylglucosaminylphosphatidylinositol deacetylase activity"/>
    <property type="evidence" value="ECO:0007669"/>
    <property type="project" value="UniProtKB-EC"/>
</dbReference>
<dbReference type="GO" id="GO:0016020">
    <property type="term" value="C:membrane"/>
    <property type="evidence" value="ECO:0007669"/>
    <property type="project" value="GOC"/>
</dbReference>
<evidence type="ECO:0000256" key="3">
    <source>
        <dbReference type="SAM" id="MobiDB-lite"/>
    </source>
</evidence>
<dbReference type="InterPro" id="IPR003737">
    <property type="entry name" value="GlcNAc_PI_deacetylase-related"/>
</dbReference>
<dbReference type="PANTHER" id="PTHR12993:SF11">
    <property type="entry name" value="N-ACETYLGLUCOSAMINYL-PHOSPHATIDYLINOSITOL DE-N-ACETYLASE"/>
    <property type="match status" value="1"/>
</dbReference>
<comment type="caution">
    <text evidence="5">The sequence shown here is derived from an EMBL/GenBank/DDBJ whole genome shotgun (WGS) entry which is preliminary data.</text>
</comment>
<reference evidence="5 6" key="1">
    <citation type="submission" date="2015-07" db="EMBL/GenBank/DDBJ databases">
        <title>The genome of the fungus Escovopsis weberi, a specialized disease agent of ant agriculture.</title>
        <authorList>
            <person name="de Man T.J."/>
            <person name="Stajich J.E."/>
            <person name="Kubicek C.P."/>
            <person name="Chenthamara K."/>
            <person name="Atanasova L."/>
            <person name="Druzhinina I.S."/>
            <person name="Birnbaum S."/>
            <person name="Barribeau S.M."/>
            <person name="Teiling C."/>
            <person name="Suen G."/>
            <person name="Currie C."/>
            <person name="Gerardo N.M."/>
        </authorList>
    </citation>
    <scope>NUCLEOTIDE SEQUENCE [LARGE SCALE GENOMIC DNA]</scope>
</reference>
<organism evidence="5 6">
    <name type="scientific">Escovopsis weberi</name>
    <dbReference type="NCBI Taxonomy" id="150374"/>
    <lineage>
        <taxon>Eukaryota</taxon>
        <taxon>Fungi</taxon>
        <taxon>Dikarya</taxon>
        <taxon>Ascomycota</taxon>
        <taxon>Pezizomycotina</taxon>
        <taxon>Sordariomycetes</taxon>
        <taxon>Hypocreomycetidae</taxon>
        <taxon>Hypocreales</taxon>
        <taxon>Hypocreaceae</taxon>
        <taxon>Escovopsis</taxon>
    </lineage>
</organism>
<evidence type="ECO:0000256" key="2">
    <source>
        <dbReference type="ARBA" id="ARBA00012176"/>
    </source>
</evidence>
<evidence type="ECO:0000313" key="6">
    <source>
        <dbReference type="Proteomes" id="UP000053831"/>
    </source>
</evidence>
<feature type="transmembrane region" description="Helical" evidence="4">
    <location>
        <begin position="12"/>
        <end position="31"/>
    </location>
</feature>
<dbReference type="PANTHER" id="PTHR12993">
    <property type="entry name" value="N-ACETYLGLUCOSAMINYL-PHOSPHATIDYLINOSITOL DE-N-ACETYLASE-RELATED"/>
    <property type="match status" value="1"/>
</dbReference>
<comment type="similarity">
    <text evidence="1">Belongs to the PIGL family.</text>
</comment>
<dbReference type="Gene3D" id="3.40.50.10320">
    <property type="entry name" value="LmbE-like"/>
    <property type="match status" value="1"/>
</dbReference>
<feature type="region of interest" description="Disordered" evidence="3">
    <location>
        <begin position="269"/>
        <end position="297"/>
    </location>
</feature>
<keyword evidence="4" id="KW-1133">Transmembrane helix</keyword>
<proteinExistence type="inferred from homology"/>
<keyword evidence="4" id="KW-0472">Membrane</keyword>
<sequence length="360" mass="38962">MPDDPPLPLPLFLLLAAAAAAAAVLILLLLLSRTAWLAARRLPTLSGKRIVLLIAHPDDEAMFFAPTVLGLTRPERGNHVKILCLSAGDAEGLGPTRKRELVKSGLALGLKAEDDVFVVDTPSRDCEEGKGLLLTLAARDFPDSMTTTWDAHKISALLCSAFAPQPTGPETDNHPTTTDHSTANHHTTAAAAAAANIDVLITFDGRGVSAHPNHISLYHGARAFQAALAGRLRKRSPVDLYTLRTVGVLRKYSGCVDVLATTLAARWRGQAAHKHENKENTENKGKKENRRADAGEPPRSLVFTNQILGKGPRLSTAWAAMTTAHRSQMVWFRYLWLGFSRYMLVNDLLLEEVAAAADGE</sequence>
<accession>A0A0M9VVI4</accession>
<evidence type="ECO:0000313" key="5">
    <source>
        <dbReference type="EMBL" id="KOS20982.1"/>
    </source>
</evidence>
<keyword evidence="6" id="KW-1185">Reference proteome</keyword>
<dbReference type="SUPFAM" id="SSF102588">
    <property type="entry name" value="LmbE-like"/>
    <property type="match status" value="1"/>
</dbReference>
<gene>
    <name evidence="5" type="ORF">ESCO_004436</name>
</gene>
<dbReference type="GO" id="GO:0005783">
    <property type="term" value="C:endoplasmic reticulum"/>
    <property type="evidence" value="ECO:0007669"/>
    <property type="project" value="TreeGrafter"/>
</dbReference>
<dbReference type="EMBL" id="LGSR01000013">
    <property type="protein sequence ID" value="KOS20982.1"/>
    <property type="molecule type" value="Genomic_DNA"/>
</dbReference>
<dbReference type="STRING" id="150374.A0A0M9VVI4"/>
<name>A0A0M9VVI4_ESCWE</name>
<dbReference type="Pfam" id="PF02585">
    <property type="entry name" value="PIG-L"/>
    <property type="match status" value="1"/>
</dbReference>
<dbReference type="UniPathway" id="UPA00196"/>
<dbReference type="AlphaFoldDB" id="A0A0M9VVI4"/>
<evidence type="ECO:0000256" key="4">
    <source>
        <dbReference type="SAM" id="Phobius"/>
    </source>
</evidence>
<dbReference type="GO" id="GO:0006506">
    <property type="term" value="P:GPI anchor biosynthetic process"/>
    <property type="evidence" value="ECO:0007669"/>
    <property type="project" value="UniProtKB-UniPathway"/>
</dbReference>
<protein>
    <recommendedName>
        <fullName evidence="2">N-acetylglucosaminylphosphatidylinositol deacetylase</fullName>
        <ecNumber evidence="2">3.5.1.89</ecNumber>
    </recommendedName>
</protein>